<evidence type="ECO:0000313" key="8">
    <source>
        <dbReference type="EMBL" id="ASM78534.1"/>
    </source>
</evidence>
<keyword evidence="3 5" id="KW-0328">Glycosyltransferase</keyword>
<dbReference type="InterPro" id="IPR022412">
    <property type="entry name" value="Quinolinate_PRibosylTrfase_N"/>
</dbReference>
<proteinExistence type="inferred from homology"/>
<dbReference type="GO" id="GO:0009435">
    <property type="term" value="P:NAD+ biosynthetic process"/>
    <property type="evidence" value="ECO:0007669"/>
    <property type="project" value="InterPro"/>
</dbReference>
<dbReference type="RefSeq" id="WP_089417445.1">
    <property type="nucleotide sequence ID" value="NZ_CP022423.1"/>
</dbReference>
<organism evidence="8 9">
    <name type="scientific">Vitreoscilla filiformis</name>
    <dbReference type="NCBI Taxonomy" id="63"/>
    <lineage>
        <taxon>Bacteria</taxon>
        <taxon>Pseudomonadati</taxon>
        <taxon>Pseudomonadota</taxon>
        <taxon>Betaproteobacteria</taxon>
        <taxon>Neisseriales</taxon>
        <taxon>Neisseriaceae</taxon>
        <taxon>Vitreoscilla</taxon>
    </lineage>
</organism>
<feature type="domain" description="Quinolinate phosphoribosyl transferase N-terminal" evidence="7">
    <location>
        <begin position="21"/>
        <end position="104"/>
    </location>
</feature>
<dbReference type="PANTHER" id="PTHR32179">
    <property type="entry name" value="NICOTINATE-NUCLEOTIDE PYROPHOSPHORYLASE [CARBOXYLATING]"/>
    <property type="match status" value="1"/>
</dbReference>
<evidence type="ECO:0000259" key="7">
    <source>
        <dbReference type="Pfam" id="PF02749"/>
    </source>
</evidence>
<dbReference type="InterPro" id="IPR006242">
    <property type="entry name" value="ModD"/>
</dbReference>
<evidence type="ECO:0000256" key="3">
    <source>
        <dbReference type="ARBA" id="ARBA00022676"/>
    </source>
</evidence>
<name>A0A221KHK3_VITFI</name>
<dbReference type="InterPro" id="IPR037128">
    <property type="entry name" value="Quinolinate_PRibosylTase_N_sf"/>
</dbReference>
<dbReference type="Pfam" id="PF01729">
    <property type="entry name" value="QRPTase_C"/>
    <property type="match status" value="1"/>
</dbReference>
<dbReference type="SUPFAM" id="SSF51690">
    <property type="entry name" value="Nicotinate/Quinolinate PRTase C-terminal domain-like"/>
    <property type="match status" value="1"/>
</dbReference>
<evidence type="ECO:0000256" key="2">
    <source>
        <dbReference type="ARBA" id="ARBA00019205"/>
    </source>
</evidence>
<dbReference type="KEGG" id="vff:VITFI_CDS2757"/>
<sequence length="281" mass="29066">MHATDDTDLLALLREDAPHGDLTTAGLGLHDTPAHVTFHARAAMVPAGLEAAARLFTLCGATVTFQHRSGQPVESGALLLRGHGPAAGVLLAWKTAQTLTEACSGIATATAAIVQALRAEGFHTPLACTRKNFPGTRRWTAHAVVAGGGVMHRLGLSESLLVFPEHRALLPEGERLARLAALRAAQPEKRLVAEVGSADEALALAHAGVVDVLQLERFSPAALAALNAQLQTAGLSDVRLAPAGGVTLANAVAYARAGADFLVSSAPYFAPPADVQVRIHA</sequence>
<dbReference type="EMBL" id="CP022423">
    <property type="protein sequence ID" value="ASM78534.1"/>
    <property type="molecule type" value="Genomic_DNA"/>
</dbReference>
<evidence type="ECO:0000313" key="9">
    <source>
        <dbReference type="Proteomes" id="UP000199729"/>
    </source>
</evidence>
<dbReference type="InterPro" id="IPR027277">
    <property type="entry name" value="NadC/ModD"/>
</dbReference>
<keyword evidence="4 5" id="KW-0808">Transferase</keyword>
<feature type="domain" description="Quinolinate phosphoribosyl transferase C-terminal" evidence="6">
    <location>
        <begin position="106"/>
        <end position="277"/>
    </location>
</feature>
<dbReference type="Gene3D" id="3.20.20.70">
    <property type="entry name" value="Aldolase class I"/>
    <property type="match status" value="1"/>
</dbReference>
<evidence type="ECO:0000256" key="4">
    <source>
        <dbReference type="ARBA" id="ARBA00022679"/>
    </source>
</evidence>
<dbReference type="SUPFAM" id="SSF54675">
    <property type="entry name" value="Nicotinate/Quinolinate PRTase N-terminal domain-like"/>
    <property type="match status" value="1"/>
</dbReference>
<dbReference type="Gene3D" id="3.90.1170.20">
    <property type="entry name" value="Quinolinate phosphoribosyl transferase, N-terminal domain"/>
    <property type="match status" value="1"/>
</dbReference>
<dbReference type="InterPro" id="IPR036068">
    <property type="entry name" value="Nicotinate_pribotase-like_C"/>
</dbReference>
<evidence type="ECO:0000256" key="5">
    <source>
        <dbReference type="PIRNR" id="PIRNR006250"/>
    </source>
</evidence>
<dbReference type="PANTHER" id="PTHR32179:SF4">
    <property type="entry name" value="PYROPHOSPHORYLASE MODD-RELATED"/>
    <property type="match status" value="1"/>
</dbReference>
<dbReference type="GO" id="GO:0005737">
    <property type="term" value="C:cytoplasm"/>
    <property type="evidence" value="ECO:0007669"/>
    <property type="project" value="TreeGrafter"/>
</dbReference>
<reference evidence="8 9" key="1">
    <citation type="submission" date="2017-07" db="EMBL/GenBank/DDBJ databases">
        <title>Complete Genome Sequence of the cosmetic ferment Vitreoscilla filiformis (ATCC15551).</title>
        <authorList>
            <person name="Contreras S."/>
            <person name="Sagory-Zalkind P."/>
            <person name="Blanquart H."/>
            <person name="Iltis A."/>
            <person name="Morand S.C."/>
        </authorList>
    </citation>
    <scope>NUCLEOTIDE SEQUENCE [LARGE SCALE GENOMIC DNA]</scope>
    <source>
        <strain evidence="8 9">ATCC 15551</strain>
    </source>
</reference>
<dbReference type="GO" id="GO:0034213">
    <property type="term" value="P:quinolinate catabolic process"/>
    <property type="evidence" value="ECO:0007669"/>
    <property type="project" value="TreeGrafter"/>
</dbReference>
<dbReference type="NCBIfam" id="TIGR01334">
    <property type="entry name" value="modD"/>
    <property type="match status" value="1"/>
</dbReference>
<evidence type="ECO:0000259" key="6">
    <source>
        <dbReference type="Pfam" id="PF01729"/>
    </source>
</evidence>
<dbReference type="GO" id="GO:0004514">
    <property type="term" value="F:nicotinate-nucleotide diphosphorylase (carboxylating) activity"/>
    <property type="evidence" value="ECO:0007669"/>
    <property type="project" value="InterPro"/>
</dbReference>
<dbReference type="Proteomes" id="UP000199729">
    <property type="component" value="Chromosome"/>
</dbReference>
<dbReference type="Pfam" id="PF02749">
    <property type="entry name" value="QRPTase_N"/>
    <property type="match status" value="1"/>
</dbReference>
<accession>A0A221KHK3</accession>
<dbReference type="InterPro" id="IPR013785">
    <property type="entry name" value="Aldolase_TIM"/>
</dbReference>
<dbReference type="PIRSF" id="PIRSF006250">
    <property type="entry name" value="NadC_ModD"/>
    <property type="match status" value="1"/>
</dbReference>
<comment type="similarity">
    <text evidence="1 5">Belongs to the NadC/ModD family.</text>
</comment>
<keyword evidence="9" id="KW-1185">Reference proteome</keyword>
<dbReference type="InterPro" id="IPR002638">
    <property type="entry name" value="Quinolinate_PRibosylTrfase_C"/>
</dbReference>
<protein>
    <recommendedName>
        <fullName evidence="2">Putative pyrophosphorylase ModD</fullName>
    </recommendedName>
</protein>
<gene>
    <name evidence="8" type="ORF">VITFI_CDS2757</name>
</gene>
<dbReference type="OrthoDB" id="192277at2"/>
<evidence type="ECO:0000256" key="1">
    <source>
        <dbReference type="ARBA" id="ARBA00009400"/>
    </source>
</evidence>
<dbReference type="AlphaFoldDB" id="A0A221KHK3"/>